<gene>
    <name evidence="3" type="ORF">D9O36_18000</name>
</gene>
<dbReference type="EMBL" id="RCNR01000050">
    <property type="protein sequence ID" value="MUH37748.1"/>
    <property type="molecule type" value="Genomic_DNA"/>
</dbReference>
<dbReference type="RefSeq" id="WP_155600968.1">
    <property type="nucleotide sequence ID" value="NZ_RCNR01000050.1"/>
</dbReference>
<dbReference type="InterPro" id="IPR001789">
    <property type="entry name" value="Sig_transdc_resp-reg_receiver"/>
</dbReference>
<proteinExistence type="predicted"/>
<evidence type="ECO:0000313" key="3">
    <source>
        <dbReference type="EMBL" id="MUH37748.1"/>
    </source>
</evidence>
<keyword evidence="1" id="KW-0597">Phosphoprotein</keyword>
<protein>
    <submittedName>
        <fullName evidence="3">Response regulator</fullName>
    </submittedName>
</protein>
<dbReference type="PANTHER" id="PTHR44520">
    <property type="entry name" value="RESPONSE REGULATOR RCP1-RELATED"/>
    <property type="match status" value="1"/>
</dbReference>
<dbReference type="InterPro" id="IPR052893">
    <property type="entry name" value="TCS_response_regulator"/>
</dbReference>
<keyword evidence="4" id="KW-1185">Reference proteome</keyword>
<dbReference type="Proteomes" id="UP000540519">
    <property type="component" value="Unassembled WGS sequence"/>
</dbReference>
<dbReference type="SUPFAM" id="SSF52172">
    <property type="entry name" value="CheY-like"/>
    <property type="match status" value="1"/>
</dbReference>
<evidence type="ECO:0000256" key="1">
    <source>
        <dbReference type="PROSITE-ProRule" id="PRU00169"/>
    </source>
</evidence>
<feature type="domain" description="Response regulatory" evidence="2">
    <location>
        <begin position="9"/>
        <end position="132"/>
    </location>
</feature>
<dbReference type="OrthoDB" id="7631574at2"/>
<accession>A0A7X2ZWJ3</accession>
<reference evidence="3 4" key="1">
    <citation type="journal article" date="2019" name="Mar. Drugs">
        <title>Comparative Genomics and CAZyme Genome Repertoires of Marine Zobellia amurskyensis KMM 3526(T) and Zobellia laminariae KMM 3676(T).</title>
        <authorList>
            <person name="Chernysheva N."/>
            <person name="Bystritskaya E."/>
            <person name="Stenkova A."/>
            <person name="Golovkin I."/>
            <person name="Nedashkovskaya O."/>
            <person name="Isaeva M."/>
        </authorList>
    </citation>
    <scope>NUCLEOTIDE SEQUENCE [LARGE SCALE GENOMIC DNA]</scope>
    <source>
        <strain evidence="3 4">KMM 3526</strain>
    </source>
</reference>
<feature type="modified residue" description="4-aspartylphosphate" evidence="1">
    <location>
        <position position="65"/>
    </location>
</feature>
<dbReference type="SMART" id="SM00448">
    <property type="entry name" value="REC"/>
    <property type="match status" value="1"/>
</dbReference>
<dbReference type="Pfam" id="PF00072">
    <property type="entry name" value="Response_reg"/>
    <property type="match status" value="1"/>
</dbReference>
<dbReference type="PROSITE" id="PS50110">
    <property type="entry name" value="RESPONSE_REGULATORY"/>
    <property type="match status" value="1"/>
</dbReference>
<comment type="caution">
    <text evidence="3">The sequence shown here is derived from an EMBL/GenBank/DDBJ whole genome shotgun (WGS) entry which is preliminary data.</text>
</comment>
<dbReference type="InterPro" id="IPR011006">
    <property type="entry name" value="CheY-like_superfamily"/>
</dbReference>
<name>A0A7X2ZWJ3_9FLAO</name>
<organism evidence="3 4">
    <name type="scientific">Zobellia amurskyensis</name>
    <dbReference type="NCBI Taxonomy" id="248905"/>
    <lineage>
        <taxon>Bacteria</taxon>
        <taxon>Pseudomonadati</taxon>
        <taxon>Bacteroidota</taxon>
        <taxon>Flavobacteriia</taxon>
        <taxon>Flavobacteriales</taxon>
        <taxon>Flavobacteriaceae</taxon>
        <taxon>Zobellia</taxon>
    </lineage>
</organism>
<evidence type="ECO:0000313" key="4">
    <source>
        <dbReference type="Proteomes" id="UP000540519"/>
    </source>
</evidence>
<dbReference type="PANTHER" id="PTHR44520:SF2">
    <property type="entry name" value="RESPONSE REGULATOR RCP1"/>
    <property type="match status" value="1"/>
</dbReference>
<dbReference type="Gene3D" id="3.40.50.2300">
    <property type="match status" value="1"/>
</dbReference>
<dbReference type="AlphaFoldDB" id="A0A7X2ZWJ3"/>
<dbReference type="GO" id="GO:0000160">
    <property type="term" value="P:phosphorelay signal transduction system"/>
    <property type="evidence" value="ECO:0007669"/>
    <property type="project" value="InterPro"/>
</dbReference>
<sequence>MTDYSIFSPLAYADDDEDDRMFFAEAVQDIYPEVEMKLFSNGKLLLNHILSALTTGIIPKIIFLDLNMPVMNGFECLVQLKKNDLLNKIPVIIYSTSSFEEDRRKTLDMGALYFLTKETSLDKMHSQLKEVINDLFQKKILLKTV</sequence>
<evidence type="ECO:0000259" key="2">
    <source>
        <dbReference type="PROSITE" id="PS50110"/>
    </source>
</evidence>